<dbReference type="RefSeq" id="XP_033688583.1">
    <property type="nucleotide sequence ID" value="XM_033835277.1"/>
</dbReference>
<dbReference type="EMBL" id="ML987191">
    <property type="protein sequence ID" value="KAF2253579.1"/>
    <property type="molecule type" value="Genomic_DNA"/>
</dbReference>
<dbReference type="Proteomes" id="UP000800094">
    <property type="component" value="Unassembled WGS sequence"/>
</dbReference>
<sequence>MEAKAMDLADLILRERALQEARTKTQVESVVKMTPQELLRHFHSDMDKKDPKKLDAEKKRIERARKSFRYLFLTLQKDKRRYKLYTLRSHLKASIKAFVEDFKEAPLDGATANRLADPYRSRKEGGVEPMVPDYAIRDEPLSNDDVAQQVIADEAKVVERGAENEGTGSRDPNQEAADSITATTPPLVRITKTANPPPSTQPTTVIKSSSPSITRRKGLAIL</sequence>
<reference evidence="2" key="1">
    <citation type="journal article" date="2020" name="Stud. Mycol.">
        <title>101 Dothideomycetes genomes: a test case for predicting lifestyles and emergence of pathogens.</title>
        <authorList>
            <person name="Haridas S."/>
            <person name="Albert R."/>
            <person name="Binder M."/>
            <person name="Bloem J."/>
            <person name="Labutti K."/>
            <person name="Salamov A."/>
            <person name="Andreopoulos B."/>
            <person name="Baker S."/>
            <person name="Barry K."/>
            <person name="Bills G."/>
            <person name="Bluhm B."/>
            <person name="Cannon C."/>
            <person name="Castanera R."/>
            <person name="Culley D."/>
            <person name="Daum C."/>
            <person name="Ezra D."/>
            <person name="Gonzalez J."/>
            <person name="Henrissat B."/>
            <person name="Kuo A."/>
            <person name="Liang C."/>
            <person name="Lipzen A."/>
            <person name="Lutzoni F."/>
            <person name="Magnuson J."/>
            <person name="Mondo S."/>
            <person name="Nolan M."/>
            <person name="Ohm R."/>
            <person name="Pangilinan J."/>
            <person name="Park H.-J."/>
            <person name="Ramirez L."/>
            <person name="Alfaro M."/>
            <person name="Sun H."/>
            <person name="Tritt A."/>
            <person name="Yoshinaga Y."/>
            <person name="Zwiers L.-H."/>
            <person name="Turgeon B."/>
            <person name="Goodwin S."/>
            <person name="Spatafora J."/>
            <person name="Crous P."/>
            <person name="Grigoriev I."/>
        </authorList>
    </citation>
    <scope>NUCLEOTIDE SEQUENCE</scope>
    <source>
        <strain evidence="2">CBS 122368</strain>
    </source>
</reference>
<accession>A0A6A6ITD1</accession>
<dbReference type="GeneID" id="54588607"/>
<protein>
    <submittedName>
        <fullName evidence="2">Uncharacterized protein</fullName>
    </submittedName>
</protein>
<keyword evidence="3" id="KW-1185">Reference proteome</keyword>
<gene>
    <name evidence="2" type="ORF">BU26DRAFT_601675</name>
</gene>
<evidence type="ECO:0000256" key="1">
    <source>
        <dbReference type="SAM" id="MobiDB-lite"/>
    </source>
</evidence>
<organism evidence="2 3">
    <name type="scientific">Trematosphaeria pertusa</name>
    <dbReference type="NCBI Taxonomy" id="390896"/>
    <lineage>
        <taxon>Eukaryota</taxon>
        <taxon>Fungi</taxon>
        <taxon>Dikarya</taxon>
        <taxon>Ascomycota</taxon>
        <taxon>Pezizomycotina</taxon>
        <taxon>Dothideomycetes</taxon>
        <taxon>Pleosporomycetidae</taxon>
        <taxon>Pleosporales</taxon>
        <taxon>Massarineae</taxon>
        <taxon>Trematosphaeriaceae</taxon>
        <taxon>Trematosphaeria</taxon>
    </lineage>
</organism>
<feature type="region of interest" description="Disordered" evidence="1">
    <location>
        <begin position="158"/>
        <end position="222"/>
    </location>
</feature>
<dbReference type="AlphaFoldDB" id="A0A6A6ITD1"/>
<name>A0A6A6ITD1_9PLEO</name>
<evidence type="ECO:0000313" key="3">
    <source>
        <dbReference type="Proteomes" id="UP000800094"/>
    </source>
</evidence>
<evidence type="ECO:0000313" key="2">
    <source>
        <dbReference type="EMBL" id="KAF2253579.1"/>
    </source>
</evidence>
<proteinExistence type="predicted"/>
<feature type="compositionally biased region" description="Polar residues" evidence="1">
    <location>
        <begin position="201"/>
        <end position="213"/>
    </location>
</feature>